<organism evidence="3 4">
    <name type="scientific">Candidatus Uhrbacteria bacterium CG10_big_fil_rev_8_21_14_0_10_50_16</name>
    <dbReference type="NCBI Taxonomy" id="1975039"/>
    <lineage>
        <taxon>Bacteria</taxon>
        <taxon>Candidatus Uhriibacteriota</taxon>
    </lineage>
</organism>
<evidence type="ECO:0008006" key="5">
    <source>
        <dbReference type="Google" id="ProtNLM"/>
    </source>
</evidence>
<evidence type="ECO:0000313" key="3">
    <source>
        <dbReference type="EMBL" id="PIR48019.1"/>
    </source>
</evidence>
<evidence type="ECO:0000256" key="1">
    <source>
        <dbReference type="SAM" id="MobiDB-lite"/>
    </source>
</evidence>
<dbReference type="EMBL" id="PCYM01000001">
    <property type="protein sequence ID" value="PIR48019.1"/>
    <property type="molecule type" value="Genomic_DNA"/>
</dbReference>
<keyword evidence="2" id="KW-0812">Transmembrane</keyword>
<dbReference type="PANTHER" id="PTHR41771:SF1">
    <property type="entry name" value="MEMBRANE PROTEIN"/>
    <property type="match status" value="1"/>
</dbReference>
<dbReference type="Pfam" id="PF07907">
    <property type="entry name" value="YibE_F"/>
    <property type="match status" value="1"/>
</dbReference>
<dbReference type="InterPro" id="IPR012507">
    <property type="entry name" value="YibE_F"/>
</dbReference>
<dbReference type="AlphaFoldDB" id="A0A2H0RN91"/>
<feature type="compositionally biased region" description="Polar residues" evidence="1">
    <location>
        <begin position="1"/>
        <end position="10"/>
    </location>
</feature>
<accession>A0A2H0RN91</accession>
<feature type="transmembrane region" description="Helical" evidence="2">
    <location>
        <begin position="407"/>
        <end position="430"/>
    </location>
</feature>
<feature type="transmembrane region" description="Helical" evidence="2">
    <location>
        <begin position="363"/>
        <end position="387"/>
    </location>
</feature>
<feature type="region of interest" description="Disordered" evidence="1">
    <location>
        <begin position="1"/>
        <end position="54"/>
    </location>
</feature>
<keyword evidence="2" id="KW-1133">Transmembrane helix</keyword>
<evidence type="ECO:0000256" key="2">
    <source>
        <dbReference type="SAM" id="Phobius"/>
    </source>
</evidence>
<keyword evidence="2" id="KW-0472">Membrane</keyword>
<feature type="transmembrane region" description="Helical" evidence="2">
    <location>
        <begin position="209"/>
        <end position="230"/>
    </location>
</feature>
<feature type="transmembrane region" description="Helical" evidence="2">
    <location>
        <begin position="85"/>
        <end position="102"/>
    </location>
</feature>
<gene>
    <name evidence="3" type="ORF">COV06_01305</name>
</gene>
<feature type="transmembrane region" description="Helical" evidence="2">
    <location>
        <begin position="265"/>
        <end position="286"/>
    </location>
</feature>
<proteinExistence type="predicted"/>
<feature type="transmembrane region" description="Helical" evidence="2">
    <location>
        <begin position="306"/>
        <end position="325"/>
    </location>
</feature>
<dbReference type="PANTHER" id="PTHR41771">
    <property type="entry name" value="MEMBRANE PROTEIN-RELATED"/>
    <property type="match status" value="1"/>
</dbReference>
<comment type="caution">
    <text evidence="3">The sequence shown here is derived from an EMBL/GenBank/DDBJ whole genome shotgun (WGS) entry which is preliminary data.</text>
</comment>
<dbReference type="Proteomes" id="UP000230084">
    <property type="component" value="Unassembled WGS sequence"/>
</dbReference>
<feature type="transmembrane region" description="Helical" evidence="2">
    <location>
        <begin position="182"/>
        <end position="202"/>
    </location>
</feature>
<protein>
    <recommendedName>
        <fullName evidence="5">YibE/F family protein</fullName>
    </recommendedName>
</protein>
<name>A0A2H0RN91_9BACT</name>
<evidence type="ECO:0000313" key="4">
    <source>
        <dbReference type="Proteomes" id="UP000230084"/>
    </source>
</evidence>
<reference evidence="3 4" key="1">
    <citation type="submission" date="2017-09" db="EMBL/GenBank/DDBJ databases">
        <title>Depth-based differentiation of microbial function through sediment-hosted aquifers and enrichment of novel symbionts in the deep terrestrial subsurface.</title>
        <authorList>
            <person name="Probst A.J."/>
            <person name="Ladd B."/>
            <person name="Jarett J.K."/>
            <person name="Geller-Mcgrath D.E."/>
            <person name="Sieber C.M."/>
            <person name="Emerson J.B."/>
            <person name="Anantharaman K."/>
            <person name="Thomas B.C."/>
            <person name="Malmstrom R."/>
            <person name="Stieglmeier M."/>
            <person name="Klingl A."/>
            <person name="Woyke T."/>
            <person name="Ryan C.M."/>
            <person name="Banfield J.F."/>
        </authorList>
    </citation>
    <scope>NUCLEOTIDE SEQUENCE [LARGE SCALE GENOMIC DNA]</scope>
    <source>
        <strain evidence="3">CG10_big_fil_rev_8_21_14_0_10_50_16</strain>
    </source>
</reference>
<sequence>MRPSWASRNSCCVPPPDATTSTRSAPRDSSRVRARWTISAPSPGGGRRRREQPEQRQRVALRRALFSGWLFVFRVYCPKMSMQKLLLLLCLPVFILFARPVYAQSSQEIRATVDTITLDETVNGVRHVVFSATDKAGDQFTVDSGDSYLQGIKYNIRPGQDVLLQLVDFGDGSPSTVFLVDVVRFNALVLIGLLFALLTIVVGYARGGFALLGLGITVAILFGYILPQILAGHNPVLVTILGSIVILAVNMHLTHGWNKRTWYGFLSTVIGLLFVWGFAEVFVWFAQLSGLASEEVSLLFLTTDQIALPTGLLLAGIILGATGVLDDIAVTQTETVEELKQTDPTLSQKDLFLKAMNIGRHHIASVVNTLVLAYAGVALPIFLLFYLREDMSIWRFINEELVAEEMIRTLAGTMALILLVPISTWMATLVHGESAHHYTTAKKSAHTH</sequence>
<feature type="transmembrane region" description="Helical" evidence="2">
    <location>
        <begin position="236"/>
        <end position="253"/>
    </location>
</feature>